<organism evidence="1 2">
    <name type="scientific">Bos mutus</name>
    <name type="common">wild yak</name>
    <dbReference type="NCBI Taxonomy" id="72004"/>
    <lineage>
        <taxon>Eukaryota</taxon>
        <taxon>Metazoa</taxon>
        <taxon>Chordata</taxon>
        <taxon>Craniata</taxon>
        <taxon>Vertebrata</taxon>
        <taxon>Euteleostomi</taxon>
        <taxon>Mammalia</taxon>
        <taxon>Eutheria</taxon>
        <taxon>Laurasiatheria</taxon>
        <taxon>Artiodactyla</taxon>
        <taxon>Ruminantia</taxon>
        <taxon>Pecora</taxon>
        <taxon>Bovidae</taxon>
        <taxon>Bovinae</taxon>
        <taxon>Bos</taxon>
    </lineage>
</organism>
<reference evidence="1" key="1">
    <citation type="submission" date="2019-10" db="EMBL/GenBank/DDBJ databases">
        <title>The sequence and de novo assembly of the wild yak genome.</title>
        <authorList>
            <person name="Liu Y."/>
        </authorList>
    </citation>
    <scope>NUCLEOTIDE SEQUENCE [LARGE SCALE GENOMIC DNA]</scope>
    <source>
        <strain evidence="1">WY2019</strain>
    </source>
</reference>
<gene>
    <name evidence="1" type="ORF">E5288_WYG018748</name>
</gene>
<evidence type="ECO:0000313" key="1">
    <source>
        <dbReference type="EMBL" id="MXQ83105.1"/>
    </source>
</evidence>
<dbReference type="Proteomes" id="UP000322234">
    <property type="component" value="Unassembled WGS sequence"/>
</dbReference>
<name>A0A6B0QZW0_9CETA</name>
<dbReference type="AlphaFoldDB" id="A0A6B0QZW0"/>
<dbReference type="EMBL" id="VBQZ03000015">
    <property type="protein sequence ID" value="MXQ83105.1"/>
    <property type="molecule type" value="Genomic_DNA"/>
</dbReference>
<protein>
    <submittedName>
        <fullName evidence="1">Uncharacterized protein</fullName>
    </submittedName>
</protein>
<accession>A0A6B0QZW0</accession>
<comment type="caution">
    <text evidence="1">The sequence shown here is derived from an EMBL/GenBank/DDBJ whole genome shotgun (WGS) entry which is preliminary data.</text>
</comment>
<proteinExistence type="predicted"/>
<sequence>MLSVRMSVRTLTWQRPSLSMDVWWISPCQGQAGAGLSLRLLAVILWNPNGINGNIRGGGYREGLQGFKALRNRSSQSTACDGQTEALDLGVIISNLFFTPNRNLLPYSDLTSACASTPVSTAVKRALSRVFQAL</sequence>
<evidence type="ECO:0000313" key="2">
    <source>
        <dbReference type="Proteomes" id="UP000322234"/>
    </source>
</evidence>
<keyword evidence="2" id="KW-1185">Reference proteome</keyword>